<keyword evidence="2" id="KW-1185">Reference proteome</keyword>
<organism evidence="1 2">
    <name type="scientific">Plastoroseomonas hellenica</name>
    <dbReference type="NCBI Taxonomy" id="2687306"/>
    <lineage>
        <taxon>Bacteria</taxon>
        <taxon>Pseudomonadati</taxon>
        <taxon>Pseudomonadota</taxon>
        <taxon>Alphaproteobacteria</taxon>
        <taxon>Acetobacterales</taxon>
        <taxon>Acetobacteraceae</taxon>
        <taxon>Plastoroseomonas</taxon>
    </lineage>
</organism>
<reference evidence="2" key="1">
    <citation type="journal article" date="2021" name="Syst. Appl. Microbiol.">
        <title>Roseomonas hellenica sp. nov., isolated from roots of wild-growing Alkanna tinctoria.</title>
        <authorList>
            <person name="Rat A."/>
            <person name="Naranjo H.D."/>
            <person name="Lebbe L."/>
            <person name="Cnockaert M."/>
            <person name="Krigas N."/>
            <person name="Grigoriadou K."/>
            <person name="Maloupa E."/>
            <person name="Willems A."/>
        </authorList>
    </citation>
    <scope>NUCLEOTIDE SEQUENCE [LARGE SCALE GENOMIC DNA]</scope>
    <source>
        <strain evidence="2">LMG 31523</strain>
    </source>
</reference>
<feature type="non-terminal residue" evidence="1">
    <location>
        <position position="121"/>
    </location>
</feature>
<gene>
    <name evidence="1" type="ORF">GXW71_29955</name>
</gene>
<accession>A0ABS5F7S7</accession>
<comment type="caution">
    <text evidence="1">The sequence shown here is derived from an EMBL/GenBank/DDBJ whole genome shotgun (WGS) entry which is preliminary data.</text>
</comment>
<name>A0ABS5F7S7_9PROT</name>
<proteinExistence type="predicted"/>
<protein>
    <submittedName>
        <fullName evidence="1">Uncharacterized protein</fullName>
    </submittedName>
</protein>
<evidence type="ECO:0000313" key="2">
    <source>
        <dbReference type="Proteomes" id="UP001196870"/>
    </source>
</evidence>
<evidence type="ECO:0000313" key="1">
    <source>
        <dbReference type="EMBL" id="MBR0668614.1"/>
    </source>
</evidence>
<dbReference type="EMBL" id="JAAGBB010000063">
    <property type="protein sequence ID" value="MBR0668614.1"/>
    <property type="molecule type" value="Genomic_DNA"/>
</dbReference>
<dbReference type="Proteomes" id="UP001196870">
    <property type="component" value="Unassembled WGS sequence"/>
</dbReference>
<sequence>MTLWVDVEDLFVHARIASRPSGIQRLSFGIYSALAATPGVAVGFVRHDGAGRGYRTVIWDEVRGVYERMAHTPRPVARPAPDAHGHYAERRWTARIPVELRDPLGQAARAQAAAIGAAWRA</sequence>